<organism evidence="3 4">
    <name type="scientific">Thermomicrobium roseum (strain ATCC 27502 / DSM 5159 / P-2)</name>
    <dbReference type="NCBI Taxonomy" id="309801"/>
    <lineage>
        <taxon>Bacteria</taxon>
        <taxon>Pseudomonadati</taxon>
        <taxon>Thermomicrobiota</taxon>
        <taxon>Thermomicrobia</taxon>
        <taxon>Thermomicrobiales</taxon>
        <taxon>Thermomicrobiaceae</taxon>
        <taxon>Thermomicrobium</taxon>
    </lineage>
</organism>
<keyword evidence="4" id="KW-1185">Reference proteome</keyword>
<evidence type="ECO:0000259" key="1">
    <source>
        <dbReference type="Pfam" id="PF00501"/>
    </source>
</evidence>
<dbReference type="GO" id="GO:0006631">
    <property type="term" value="P:fatty acid metabolic process"/>
    <property type="evidence" value="ECO:0007669"/>
    <property type="project" value="TreeGrafter"/>
</dbReference>
<dbReference type="InterPro" id="IPR025110">
    <property type="entry name" value="AMP-bd_C"/>
</dbReference>
<feature type="domain" description="AMP-binding enzyme C-terminal" evidence="2">
    <location>
        <begin position="424"/>
        <end position="501"/>
    </location>
</feature>
<dbReference type="eggNOG" id="COG0318">
    <property type="taxonomic scope" value="Bacteria"/>
</dbReference>
<dbReference type="GO" id="GO:0031956">
    <property type="term" value="F:medium-chain fatty acid-CoA ligase activity"/>
    <property type="evidence" value="ECO:0007669"/>
    <property type="project" value="TreeGrafter"/>
</dbReference>
<dbReference type="PANTHER" id="PTHR43201">
    <property type="entry name" value="ACYL-COA SYNTHETASE"/>
    <property type="match status" value="1"/>
</dbReference>
<evidence type="ECO:0000313" key="3">
    <source>
        <dbReference type="EMBL" id="ACM06572.1"/>
    </source>
</evidence>
<dbReference type="OrthoDB" id="9781737at2"/>
<name>B9L3G6_THERP</name>
<proteinExistence type="predicted"/>
<dbReference type="KEGG" id="tro:trd_A0330"/>
<dbReference type="Proteomes" id="UP000000447">
    <property type="component" value="Plasmid unnamed"/>
</dbReference>
<reference evidence="3 4" key="1">
    <citation type="journal article" date="2009" name="PLoS ONE">
        <title>Complete genome sequence of the aerobic CO-oxidizing thermophile Thermomicrobium roseum.</title>
        <authorList>
            <person name="Wu D."/>
            <person name="Raymond J."/>
            <person name="Wu M."/>
            <person name="Chatterji S."/>
            <person name="Ren Q."/>
            <person name="Graham J.E."/>
            <person name="Bryant D.A."/>
            <person name="Robb F."/>
            <person name="Colman A."/>
            <person name="Tallon L.J."/>
            <person name="Badger J.H."/>
            <person name="Madupu R."/>
            <person name="Ward N.L."/>
            <person name="Eisen J.A."/>
        </authorList>
    </citation>
    <scope>NUCLEOTIDE SEQUENCE [LARGE SCALE GENOMIC DNA]</scope>
    <source>
        <strain evidence="4">ATCC 27502 / DSM 5159 / P-2</strain>
        <plasmid evidence="3">unnamed</plasmid>
    </source>
</reference>
<dbReference type="PANTHER" id="PTHR43201:SF32">
    <property type="entry name" value="2-SUCCINYLBENZOATE--COA LIGASE, CHLOROPLASTIC_PEROXISOMAL"/>
    <property type="match status" value="1"/>
</dbReference>
<gene>
    <name evidence="3" type="ordered locus">trd_A0330</name>
</gene>
<evidence type="ECO:0000313" key="4">
    <source>
        <dbReference type="Proteomes" id="UP000000447"/>
    </source>
</evidence>
<dbReference type="InterPro" id="IPR045851">
    <property type="entry name" value="AMP-bd_C_sf"/>
</dbReference>
<accession>B9L3G6</accession>
<protein>
    <submittedName>
        <fullName evidence="3">Feruloyl-CoA synthetase</fullName>
    </submittedName>
</protein>
<dbReference type="SUPFAM" id="SSF56801">
    <property type="entry name" value="Acetyl-CoA synthetase-like"/>
    <property type="match status" value="1"/>
</dbReference>
<dbReference type="InterPro" id="IPR020845">
    <property type="entry name" value="AMP-binding_CS"/>
</dbReference>
<dbReference type="Pfam" id="PF00501">
    <property type="entry name" value="AMP-binding"/>
    <property type="match status" value="1"/>
</dbReference>
<dbReference type="Pfam" id="PF13193">
    <property type="entry name" value="AMP-binding_C"/>
    <property type="match status" value="1"/>
</dbReference>
<dbReference type="PROSITE" id="PS00455">
    <property type="entry name" value="AMP_BINDING"/>
    <property type="match status" value="1"/>
</dbReference>
<feature type="domain" description="AMP-dependent synthetase/ligase" evidence="1">
    <location>
        <begin position="11"/>
        <end position="373"/>
    </location>
</feature>
<dbReference type="Gene3D" id="3.30.300.30">
    <property type="match status" value="1"/>
</dbReference>
<evidence type="ECO:0000259" key="2">
    <source>
        <dbReference type="Pfam" id="PF13193"/>
    </source>
</evidence>
<sequence>MNPTLLSSIVDHAAESDPARPFLQWHQAVWTAQDAQLGVLRLTHFLHALGVGPGDRIAVLSQNRPEVLLLLFAAARIGAILVPINTRYSAFEIATVLDDAQPSLLFCDTTTLSLASSARSNCVPQLISLDEPTLQSQLRQGPIHSIQAAMASPRPTDPVLMLYTSGTTGSLRGALLSHSNLLTNVHQILTTLQPVPGTSALLVTPLFHAAIVPAALTPLASGLTLIIHERYDPERALHALQHYPVSWTVLVPTMIQACIDALGTRTLPESHHQRTIYYGAAPAPRSLIIEARERLKAELAQSYGLTEATQCVTILTPQDHRRAITSSPELLLSCGKPVAHTAVRILVNSTLEDTPHRVGEVVVFGPQVMIGYWQRPTETANVFFEGWLRTGDVGYLDADGYLYITDRLKDLVISGGENVYTPRVEDVIRSHPAVREVAVIGLPHPKWGETVHAVIALNPSYQPSEQLAGDIVRHCRQFLGGFEIPRSIEFTDQLPKTATGKILKRNLRSRQITDIHFALDLRDSIGTARLHSREGGTE</sequence>
<keyword evidence="3" id="KW-0614">Plasmid</keyword>
<geneLocation type="plasmid" evidence="4">
    <name>Tros</name>
</geneLocation>
<dbReference type="EMBL" id="CP001276">
    <property type="protein sequence ID" value="ACM06572.1"/>
    <property type="molecule type" value="Genomic_DNA"/>
</dbReference>
<dbReference type="Gene3D" id="3.40.50.12780">
    <property type="entry name" value="N-terminal domain of ligase-like"/>
    <property type="match status" value="1"/>
</dbReference>
<dbReference type="AlphaFoldDB" id="B9L3G6"/>
<dbReference type="HOGENOM" id="CLU_000022_59_7_0"/>
<dbReference type="InterPro" id="IPR000873">
    <property type="entry name" value="AMP-dep_synth/lig_dom"/>
</dbReference>
<dbReference type="RefSeq" id="WP_012642559.1">
    <property type="nucleotide sequence ID" value="NC_011961.1"/>
</dbReference>
<dbReference type="InterPro" id="IPR042099">
    <property type="entry name" value="ANL_N_sf"/>
</dbReference>